<sequence length="108" mass="12798">MRQFPLYDDIGSFPLPPYIDKESFKRFYWTAYNGIVNKTDIFEHRGIHNFFIHPILQSFQLKLNAGVEIVNYPQHMDMYDQFLKPIADHETEPNVIDAEKATIRAYKS</sequence>
<accession>X1CS78</accession>
<comment type="caution">
    <text evidence="1">The sequence shown here is derived from an EMBL/GenBank/DDBJ whole genome shotgun (WGS) entry which is preliminary data.</text>
</comment>
<reference evidence="1" key="1">
    <citation type="journal article" date="2014" name="Front. Microbiol.">
        <title>High frequency of phylogenetically diverse reductive dehalogenase-homologous genes in deep subseafloor sedimentary metagenomes.</title>
        <authorList>
            <person name="Kawai M."/>
            <person name="Futagami T."/>
            <person name="Toyoda A."/>
            <person name="Takaki Y."/>
            <person name="Nishi S."/>
            <person name="Hori S."/>
            <person name="Arai W."/>
            <person name="Tsubouchi T."/>
            <person name="Morono Y."/>
            <person name="Uchiyama I."/>
            <person name="Ito T."/>
            <person name="Fujiyama A."/>
            <person name="Inagaki F."/>
            <person name="Takami H."/>
        </authorList>
    </citation>
    <scope>NUCLEOTIDE SEQUENCE</scope>
    <source>
        <strain evidence="1">Expedition CK06-06</strain>
    </source>
</reference>
<proteinExistence type="predicted"/>
<dbReference type="AlphaFoldDB" id="X1CS78"/>
<evidence type="ECO:0000313" key="1">
    <source>
        <dbReference type="EMBL" id="GAH11306.1"/>
    </source>
</evidence>
<gene>
    <name evidence="1" type="ORF">S01H4_59797</name>
</gene>
<name>X1CS78_9ZZZZ</name>
<protein>
    <submittedName>
        <fullName evidence="1">Uncharacterized protein</fullName>
    </submittedName>
</protein>
<organism evidence="1">
    <name type="scientific">marine sediment metagenome</name>
    <dbReference type="NCBI Taxonomy" id="412755"/>
    <lineage>
        <taxon>unclassified sequences</taxon>
        <taxon>metagenomes</taxon>
        <taxon>ecological metagenomes</taxon>
    </lineage>
</organism>
<dbReference type="EMBL" id="BART01035134">
    <property type="protein sequence ID" value="GAH11306.1"/>
    <property type="molecule type" value="Genomic_DNA"/>
</dbReference>